<feature type="compositionally biased region" description="Basic and acidic residues" evidence="5">
    <location>
        <begin position="531"/>
        <end position="544"/>
    </location>
</feature>
<feature type="region of interest" description="Disordered" evidence="5">
    <location>
        <begin position="1579"/>
        <end position="1612"/>
    </location>
</feature>
<dbReference type="EMBL" id="CAJHJT010000012">
    <property type="protein sequence ID" value="CAD6996912.1"/>
    <property type="molecule type" value="Genomic_DNA"/>
</dbReference>
<accession>A0A811UCD2</accession>
<dbReference type="Gene3D" id="3.30.40.10">
    <property type="entry name" value="Zinc/RING finger domain, C3HC4 (zinc finger)"/>
    <property type="match status" value="1"/>
</dbReference>
<feature type="compositionally biased region" description="Basic residues" evidence="5">
    <location>
        <begin position="972"/>
        <end position="998"/>
    </location>
</feature>
<dbReference type="InterPro" id="IPR013083">
    <property type="entry name" value="Znf_RING/FYVE/PHD"/>
</dbReference>
<dbReference type="InterPro" id="IPR011011">
    <property type="entry name" value="Znf_FYVE_PHD"/>
</dbReference>
<dbReference type="SUPFAM" id="SSF57903">
    <property type="entry name" value="FYVE/PHD zinc finger"/>
    <property type="match status" value="1"/>
</dbReference>
<feature type="compositionally biased region" description="Low complexity" evidence="5">
    <location>
        <begin position="1016"/>
        <end position="1034"/>
    </location>
</feature>
<feature type="compositionally biased region" description="Basic and acidic residues" evidence="5">
    <location>
        <begin position="317"/>
        <end position="342"/>
    </location>
</feature>
<dbReference type="PANTHER" id="PTHR14296">
    <property type="entry name" value="REMODELING AND SPACING FACTOR 1"/>
    <property type="match status" value="1"/>
</dbReference>
<feature type="compositionally biased region" description="Acidic residues" evidence="5">
    <location>
        <begin position="1353"/>
        <end position="1371"/>
    </location>
</feature>
<protein>
    <submittedName>
        <fullName evidence="7">(Mediterranean fruit fly) hypothetical protein</fullName>
    </submittedName>
</protein>
<feature type="compositionally biased region" description="Basic residues" evidence="5">
    <location>
        <begin position="1394"/>
        <end position="1412"/>
    </location>
</feature>
<feature type="region of interest" description="Disordered" evidence="5">
    <location>
        <begin position="878"/>
        <end position="1057"/>
    </location>
</feature>
<feature type="compositionally biased region" description="Basic residues" evidence="5">
    <location>
        <begin position="898"/>
        <end position="907"/>
    </location>
</feature>
<feature type="compositionally biased region" description="Low complexity" evidence="5">
    <location>
        <begin position="438"/>
        <end position="449"/>
    </location>
</feature>
<feature type="compositionally biased region" description="Acidic residues" evidence="5">
    <location>
        <begin position="1155"/>
        <end position="1164"/>
    </location>
</feature>
<feature type="domain" description="PHD-type" evidence="6">
    <location>
        <begin position="793"/>
        <end position="843"/>
    </location>
</feature>
<dbReference type="SMART" id="SM00249">
    <property type="entry name" value="PHD"/>
    <property type="match status" value="1"/>
</dbReference>
<feature type="compositionally biased region" description="Acidic residues" evidence="5">
    <location>
        <begin position="1545"/>
        <end position="1565"/>
    </location>
</feature>
<feature type="region of interest" description="Disordered" evidence="5">
    <location>
        <begin position="1942"/>
        <end position="2045"/>
    </location>
</feature>
<feature type="region of interest" description="Disordered" evidence="5">
    <location>
        <begin position="1482"/>
        <end position="1513"/>
    </location>
</feature>
<comment type="caution">
    <text evidence="7">The sequence shown here is derived from an EMBL/GenBank/DDBJ whole genome shotgun (WGS) entry which is preliminary data.</text>
</comment>
<feature type="compositionally biased region" description="Basic and acidic residues" evidence="5">
    <location>
        <begin position="349"/>
        <end position="369"/>
    </location>
</feature>
<keyword evidence="3" id="KW-0862">Zinc</keyword>
<dbReference type="InterPro" id="IPR001965">
    <property type="entry name" value="Znf_PHD"/>
</dbReference>
<evidence type="ECO:0000256" key="1">
    <source>
        <dbReference type="ARBA" id="ARBA00022723"/>
    </source>
</evidence>
<feature type="compositionally biased region" description="Acidic residues" evidence="5">
    <location>
        <begin position="731"/>
        <end position="741"/>
    </location>
</feature>
<evidence type="ECO:0000313" key="8">
    <source>
        <dbReference type="Proteomes" id="UP000606786"/>
    </source>
</evidence>
<evidence type="ECO:0000256" key="5">
    <source>
        <dbReference type="SAM" id="MobiDB-lite"/>
    </source>
</evidence>
<organism evidence="7 8">
    <name type="scientific">Ceratitis capitata</name>
    <name type="common">Mediterranean fruit fly</name>
    <name type="synonym">Tephritis capitata</name>
    <dbReference type="NCBI Taxonomy" id="7213"/>
    <lineage>
        <taxon>Eukaryota</taxon>
        <taxon>Metazoa</taxon>
        <taxon>Ecdysozoa</taxon>
        <taxon>Arthropoda</taxon>
        <taxon>Hexapoda</taxon>
        <taxon>Insecta</taxon>
        <taxon>Pterygota</taxon>
        <taxon>Neoptera</taxon>
        <taxon>Endopterygota</taxon>
        <taxon>Diptera</taxon>
        <taxon>Brachycera</taxon>
        <taxon>Muscomorpha</taxon>
        <taxon>Tephritoidea</taxon>
        <taxon>Tephritidae</taxon>
        <taxon>Ceratitis</taxon>
        <taxon>Ceratitis</taxon>
    </lineage>
</organism>
<feature type="compositionally biased region" description="Acidic residues" evidence="5">
    <location>
        <begin position="1282"/>
        <end position="1310"/>
    </location>
</feature>
<dbReference type="InterPro" id="IPR028938">
    <property type="entry name" value="Rsf1-like"/>
</dbReference>
<feature type="region of interest" description="Disordered" evidence="5">
    <location>
        <begin position="1773"/>
        <end position="1899"/>
    </location>
</feature>
<feature type="region of interest" description="Disordered" evidence="5">
    <location>
        <begin position="1656"/>
        <end position="1726"/>
    </location>
</feature>
<feature type="compositionally biased region" description="Low complexity" evidence="5">
    <location>
        <begin position="1660"/>
        <end position="1675"/>
    </location>
</feature>
<dbReference type="Pfam" id="PF00628">
    <property type="entry name" value="PHD"/>
    <property type="match status" value="1"/>
</dbReference>
<evidence type="ECO:0000256" key="4">
    <source>
        <dbReference type="PROSITE-ProRule" id="PRU00146"/>
    </source>
</evidence>
<feature type="compositionally biased region" description="Basic and acidic residues" evidence="5">
    <location>
        <begin position="49"/>
        <end position="63"/>
    </location>
</feature>
<dbReference type="PROSITE" id="PS50016">
    <property type="entry name" value="ZF_PHD_2"/>
    <property type="match status" value="1"/>
</dbReference>
<feature type="compositionally biased region" description="Basic and acidic residues" evidence="5">
    <location>
        <begin position="1455"/>
        <end position="1466"/>
    </location>
</feature>
<feature type="compositionally biased region" description="Acidic residues" evidence="5">
    <location>
        <begin position="785"/>
        <end position="794"/>
    </location>
</feature>
<dbReference type="InterPro" id="IPR019787">
    <property type="entry name" value="Znf_PHD-finger"/>
</dbReference>
<dbReference type="GO" id="GO:0045892">
    <property type="term" value="P:negative regulation of DNA-templated transcription"/>
    <property type="evidence" value="ECO:0007669"/>
    <property type="project" value="TreeGrafter"/>
</dbReference>
<dbReference type="PROSITE" id="PS01359">
    <property type="entry name" value="ZF_PHD_1"/>
    <property type="match status" value="1"/>
</dbReference>
<evidence type="ECO:0000256" key="2">
    <source>
        <dbReference type="ARBA" id="ARBA00022771"/>
    </source>
</evidence>
<feature type="compositionally biased region" description="Low complexity" evidence="5">
    <location>
        <begin position="696"/>
        <end position="705"/>
    </location>
</feature>
<feature type="region of interest" description="Disordered" evidence="5">
    <location>
        <begin position="1537"/>
        <end position="1565"/>
    </location>
</feature>
<dbReference type="Proteomes" id="UP000606786">
    <property type="component" value="Unassembled WGS sequence"/>
</dbReference>
<feature type="region of interest" description="Disordered" evidence="5">
    <location>
        <begin position="502"/>
        <end position="800"/>
    </location>
</feature>
<feature type="compositionally biased region" description="Polar residues" evidence="5">
    <location>
        <begin position="1003"/>
        <end position="1013"/>
    </location>
</feature>
<evidence type="ECO:0000256" key="3">
    <source>
        <dbReference type="ARBA" id="ARBA00022833"/>
    </source>
</evidence>
<feature type="compositionally biased region" description="Low complexity" evidence="5">
    <location>
        <begin position="259"/>
        <end position="270"/>
    </location>
</feature>
<dbReference type="OrthoDB" id="10055895at2759"/>
<feature type="compositionally biased region" description="Basic and acidic residues" evidence="5">
    <location>
        <begin position="1135"/>
        <end position="1154"/>
    </location>
</feature>
<keyword evidence="2 4" id="KW-0863">Zinc-finger</keyword>
<feature type="region of interest" description="Disordered" evidence="5">
    <location>
        <begin position="248"/>
        <end position="304"/>
    </location>
</feature>
<keyword evidence="1" id="KW-0479">Metal-binding</keyword>
<feature type="compositionally biased region" description="Acidic residues" evidence="5">
    <location>
        <begin position="1415"/>
        <end position="1424"/>
    </location>
</feature>
<dbReference type="PANTHER" id="PTHR14296:SF16">
    <property type="entry name" value="REMODELING AND SPACING FACTOR 1"/>
    <property type="match status" value="1"/>
</dbReference>
<sequence>MPAPSTHRLSTSESEVDLQSEQQDELTTDLDLDPAGKRFKMRPKITNTDLRKKVEAEKGRVEETTSSSGEEDARRRRKIITPRRQIERCVKNLKVAQEAAAKREGMQAQAAAKLTESTVPTAEENNVALNLTSPTTLVFPVFPAPATSSTAAPIVSQSALLSPPVVTMPPPGPVLTSTAPAAVHATPTIPTTSTSIRQKPTLAEIIEKKLKKSSETAATTTVPTATEAPAVIAKTSPTIMTAAAAASAATPTELNAPATISPPKKSPITKPLKKNLLTQIRQEESDEDSIPRKRTISDASTSAAAATVEIVKKLESFSSEEKERTPERKTPERRVCETKVAERASAPRKTPDRKTPERQRKRRSSEEVKSTGVNESEGKKEMKYEALVEQEAKVEVIIKKEKSPSPAEVATIGRRSSRRTAATVIYAELPQPKRTRAGAKTTPTATPKKACIKEEKTTEDVNEASKVVESVSVDPIKPTSSKKEALAASITETVTTITSTTTITTTAKMKDLKSKAKQAPKATKPTKKNAKKELGTTVKEEPKPASHKAPTAHTSHEKSATPSGSTIANKASTIAAATATATAKATSLSPSKPAVSPVKSTSSPAKMAKSEESTAETTPASARGRGARKQRDVDATNIIETIDSETPVRQSRRIAQQKIREEAERRKLEEIALRTMKQELKKKKKAEKQTDPTVAEPSEPSSSSSEESEVELKKKVKKKCPGKDGWSSGSEEQEEPEEEDEPPHYSDPGSPLFRSDHEFSPESDLEDESQVVPMKRARTARKEDAEEGEDGDEEACQKCGKSDHPEWILLCDNCDKGYHCSCLSPVLFYIPEGDWYCPPCQQEQLIVALEKQLKDFDDFVEHKRLQEEENKRLAAEAERVEQERLENEKLQQKELKERKKQKKKSKRRGENGVDGEGEDESGTSASSDADKNEERIKKRSALHSDDDDSDDDKPLVKKGTGNRKSRTEKNRDSHKRRRGDGRSRRRAAARGIATRRRQRNDSDSGTGSGSPHRSGSDSADSRSGSGSSSSSSLTDSDDEPIYKLRKRRQINVSYRLNEYDDLINSALKKEMDELAGAGNLGRGKDISTIMEADKEEKARQRQLVKDEANGKEAEKGEEKTVKAEKKEAEEENDQEKEQEKGSESNEDAKAKVENKDDDDEDSDDEVLKRKAKPKLKSTKKKSRKLTTLDISSEEDNASDEDFKTSSFDDEEEEDTSVSVSTDSDSSLEEFRRRGKKNKKQRKAARRAVRERRKDRRFVVDESDEDEEEQRPKSKKKRKDDSDYTESETDSEASENLEDVDSADLCDDSTSESDGAWYPSKRKKQRKGNSSTIARKSPKMKKQPIKKVKRVEYSDDDISESEEEEDDDDDDITGGKGSGKQPRSQPLKPSNSSKGKGKGKGKGKTSASKKKKKLSEDEDSFSDSEDSTRRTRGRRYAYLEDFDDESSDGGIKPGVKRPDTPPEERQKFIQRQEEIKRMLAEKNAEGAKLAATPRLTPIKADGEKDKRSPAKLSDSLSTVPLSVIRQAKVLDADYLQRKGESVGDSDNVDEVDEFDDADLPDDFPEDMDEDTIARMVEEEEELTAAAAARELPPPDEVLRTPTKHSVKPKEALVASTAPPTVTAAAATNQTANTPSVVVSNPGLEKTSLINPSLAALSQMPGASSAPGSHHMSSSSGLQEPMRKRLPMPTLHPPLLRHQFPPHGANMPLAHLLQRHPSGPPPTHLLQSALNAPLGQPLNRSNFPPQHLPRLPAGMSVEQMLAAQHLMSAAAARHNLPPTSQPLPGASAIRDALASGGGSTSGVPPPTATGAANKPDAEPKPRGRRKKITPLRDTLQKQQTAAAVTAATTQSDKIVESQSANNSAGSSVIKSPASATPNAPPPQLYKQHESPRGPGPAAVSQASVITRMPQLPASATHASVVRAMSNLYPGADVARFFAPPTSLAAVTGPRPPPAMQRQRDGPGLPGLPPHGMRQSYGPPPPLRGSAPPHTNHGQPPQSGPGERPTYPAPGDHHVPGGMGASMYAGPPPPARHSTSHLNPYRPPIYGNPAFVPRGPHVPNLRVPVSGGPEFPGGPRKCLKSI</sequence>
<feature type="compositionally biased region" description="Basic and acidic residues" evidence="5">
    <location>
        <begin position="658"/>
        <end position="679"/>
    </location>
</feature>
<name>A0A811UCD2_CERCA</name>
<feature type="compositionally biased region" description="Polar residues" evidence="5">
    <location>
        <begin position="1854"/>
        <end position="1867"/>
    </location>
</feature>
<feature type="compositionally biased region" description="Basic residues" evidence="5">
    <location>
        <begin position="1232"/>
        <end position="1255"/>
    </location>
</feature>
<feature type="compositionally biased region" description="Basic residues" evidence="5">
    <location>
        <begin position="1335"/>
        <end position="1348"/>
    </location>
</feature>
<feature type="compositionally biased region" description="Basic and acidic residues" evidence="5">
    <location>
        <begin position="1091"/>
        <end position="1128"/>
    </location>
</feature>
<dbReference type="InterPro" id="IPR019786">
    <property type="entry name" value="Zinc_finger_PHD-type_CS"/>
</dbReference>
<feature type="compositionally biased region" description="Basic residues" evidence="5">
    <location>
        <begin position="1169"/>
        <end position="1184"/>
    </location>
</feature>
<feature type="compositionally biased region" description="Basic and acidic residues" evidence="5">
    <location>
        <begin position="878"/>
        <end position="897"/>
    </location>
</feature>
<feature type="region of interest" description="Disordered" evidence="5">
    <location>
        <begin position="1"/>
        <end position="79"/>
    </location>
</feature>
<reference evidence="7" key="1">
    <citation type="submission" date="2020-11" db="EMBL/GenBank/DDBJ databases">
        <authorList>
            <person name="Whitehead M."/>
        </authorList>
    </citation>
    <scope>NUCLEOTIDE SEQUENCE</scope>
    <source>
        <strain evidence="7">EGII</strain>
    </source>
</reference>
<proteinExistence type="predicted"/>
<feature type="compositionally biased region" description="Low complexity" evidence="5">
    <location>
        <begin position="1834"/>
        <end position="1848"/>
    </location>
</feature>
<dbReference type="CDD" id="cd15543">
    <property type="entry name" value="PHD_RSF1"/>
    <property type="match status" value="1"/>
</dbReference>
<dbReference type="GO" id="GO:0031213">
    <property type="term" value="C:RSF complex"/>
    <property type="evidence" value="ECO:0007669"/>
    <property type="project" value="InterPro"/>
</dbReference>
<feature type="compositionally biased region" description="Acidic residues" evidence="5">
    <location>
        <begin position="14"/>
        <end position="32"/>
    </location>
</feature>
<feature type="region of interest" description="Disordered" evidence="5">
    <location>
        <begin position="2060"/>
        <end position="2079"/>
    </location>
</feature>
<dbReference type="GO" id="GO:0008270">
    <property type="term" value="F:zinc ion binding"/>
    <property type="evidence" value="ECO:0007669"/>
    <property type="project" value="UniProtKB-KW"/>
</dbReference>
<feature type="region of interest" description="Disordered" evidence="5">
    <location>
        <begin position="317"/>
        <end position="381"/>
    </location>
</feature>
<feature type="region of interest" description="Disordered" evidence="5">
    <location>
        <begin position="1091"/>
        <end position="1466"/>
    </location>
</feature>
<gene>
    <name evidence="7" type="ORF">CCAP1982_LOCUS5583</name>
</gene>
<dbReference type="GO" id="GO:0042393">
    <property type="term" value="F:histone binding"/>
    <property type="evidence" value="ECO:0007669"/>
    <property type="project" value="TreeGrafter"/>
</dbReference>
<feature type="region of interest" description="Disordered" evidence="5">
    <location>
        <begin position="426"/>
        <end position="464"/>
    </location>
</feature>
<keyword evidence="8" id="KW-1185">Reference proteome</keyword>
<evidence type="ECO:0000313" key="7">
    <source>
        <dbReference type="EMBL" id="CAD6996912.1"/>
    </source>
</evidence>
<feature type="compositionally biased region" description="Low complexity" evidence="5">
    <location>
        <begin position="565"/>
        <end position="606"/>
    </location>
</feature>
<evidence type="ECO:0000259" key="6">
    <source>
        <dbReference type="PROSITE" id="PS50016"/>
    </source>
</evidence>